<evidence type="ECO:0000313" key="3">
    <source>
        <dbReference type="Proteomes" id="UP000015423"/>
    </source>
</evidence>
<dbReference type="KEGG" id="sci:B446_00250"/>
<keyword evidence="3" id="KW-1185">Reference proteome</keyword>
<proteinExistence type="predicted"/>
<reference evidence="2 3" key="2">
    <citation type="journal article" date="2013" name="J. Biotechnol.">
        <title>Complete genome sequence of the kirromycin producer Streptomyces collinus Tu 365 consisting of a linear chromosome and two linear plasmids.</title>
        <authorList>
            <person name="Ruckert C."/>
            <person name="Szczepanowski R."/>
            <person name="Albersmeier A."/>
            <person name="Goesmann A."/>
            <person name="Iftime D."/>
            <person name="Musiol E.M."/>
            <person name="Blin K."/>
            <person name="Wohlleben W."/>
            <person name="Puhler A."/>
            <person name="Kalinowski J."/>
            <person name="Weber T."/>
        </authorList>
    </citation>
    <scope>NUCLEOTIDE SEQUENCE [LARGE SCALE GENOMIC DNA]</scope>
    <source>
        <strain evidence="3">DSM 40733 / Tue 365</strain>
        <strain evidence="2">Tu 365</strain>
    </source>
</reference>
<gene>
    <name evidence="1" type="ORF">B446_00250</name>
    <name evidence="2" type="ORF">B446_35040</name>
</gene>
<dbReference type="Proteomes" id="UP000015423">
    <property type="component" value="Chromosome"/>
</dbReference>
<reference evidence="3" key="1">
    <citation type="submission" date="2012-10" db="EMBL/GenBank/DDBJ databases">
        <title>The complete genome sequence of Streptomyces collinus Tu 365.</title>
        <authorList>
            <person name="Ruckert C."/>
            <person name="Szczepanowski R."/>
            <person name="Goesmann A."/>
            <person name="Pross E.K."/>
            <person name="Musiol E.M."/>
            <person name="Blin K."/>
            <person name="Wohlleben W."/>
            <person name="Puhler A."/>
            <person name="Weber T."/>
            <person name="Kalinowski J."/>
        </authorList>
    </citation>
    <scope>NUCLEOTIDE SEQUENCE [LARGE SCALE GENOMIC DNA]</scope>
    <source>
        <strain evidence="3">DSM 40733 / Tue 365</strain>
    </source>
</reference>
<evidence type="ECO:0000313" key="1">
    <source>
        <dbReference type="EMBL" id="AGS66892.1"/>
    </source>
</evidence>
<organism evidence="2 3">
    <name type="scientific">Streptomyces collinus (strain DSM 40733 / Tue 365)</name>
    <dbReference type="NCBI Taxonomy" id="1214242"/>
    <lineage>
        <taxon>Bacteria</taxon>
        <taxon>Bacillati</taxon>
        <taxon>Actinomycetota</taxon>
        <taxon>Actinomycetes</taxon>
        <taxon>Kitasatosporales</taxon>
        <taxon>Streptomycetaceae</taxon>
        <taxon>Streptomyces</taxon>
    </lineage>
</organism>
<dbReference type="EMBL" id="CP006259">
    <property type="protein sequence ID" value="AGS73802.1"/>
    <property type="molecule type" value="Genomic_DNA"/>
</dbReference>
<dbReference type="HOGENOM" id="CLU_2773985_0_0_11"/>
<evidence type="ECO:0000313" key="2">
    <source>
        <dbReference type="EMBL" id="AGS73802.1"/>
    </source>
</evidence>
<dbReference type="EMBL" id="CP006259">
    <property type="protein sequence ID" value="AGS66892.1"/>
    <property type="molecule type" value="Genomic_DNA"/>
</dbReference>
<reference evidence="2" key="3">
    <citation type="submission" date="2015-08" db="EMBL/GenBank/DDBJ databases">
        <authorList>
            <person name="Weber T."/>
            <person name="Iftime D."/>
        </authorList>
    </citation>
    <scope>NUCLEOTIDE SEQUENCE</scope>
    <source>
        <strain evidence="2">Tu 365</strain>
    </source>
</reference>
<dbReference type="AlphaFoldDB" id="S5VSE8"/>
<name>S5VSE8_STRC3</name>
<sequence>MCGVNSLIAGWWSYSSATSRGRVPGRIAQFWVSAEGEQDCGGVDGERLAALGAVRVKWSTWVIQAHVPA</sequence>
<dbReference type="KEGG" id="sci:B446_35040"/>
<accession>S5VSE8</accession>
<protein>
    <submittedName>
        <fullName evidence="2">Uncharacterized protein</fullName>
    </submittedName>
</protein>